<dbReference type="InterPro" id="IPR036249">
    <property type="entry name" value="Thioredoxin-like_sf"/>
</dbReference>
<dbReference type="CDD" id="cd02961">
    <property type="entry name" value="PDI_a_family"/>
    <property type="match status" value="1"/>
</dbReference>
<feature type="domain" description="Thioredoxin" evidence="2">
    <location>
        <begin position="29"/>
        <end position="116"/>
    </location>
</feature>
<evidence type="ECO:0000259" key="2">
    <source>
        <dbReference type="Pfam" id="PF00085"/>
    </source>
</evidence>
<protein>
    <recommendedName>
        <fullName evidence="2">Thioredoxin domain-containing protein</fullName>
    </recommendedName>
</protein>
<dbReference type="InterPro" id="IPR013766">
    <property type="entry name" value="Thioredoxin_domain"/>
</dbReference>
<evidence type="ECO:0000256" key="1">
    <source>
        <dbReference type="SAM" id="MobiDB-lite"/>
    </source>
</evidence>
<feature type="compositionally biased region" description="Basic residues" evidence="1">
    <location>
        <begin position="1"/>
        <end position="19"/>
    </location>
</feature>
<organism evidence="3">
    <name type="scientific">viral metagenome</name>
    <dbReference type="NCBI Taxonomy" id="1070528"/>
    <lineage>
        <taxon>unclassified sequences</taxon>
        <taxon>metagenomes</taxon>
        <taxon>organismal metagenomes</taxon>
    </lineage>
</organism>
<dbReference type="SUPFAM" id="SSF52833">
    <property type="entry name" value="Thioredoxin-like"/>
    <property type="match status" value="1"/>
</dbReference>
<evidence type="ECO:0000313" key="3">
    <source>
        <dbReference type="EMBL" id="QHU04048.1"/>
    </source>
</evidence>
<accession>A0A6C0JJT0</accession>
<dbReference type="AlphaFoldDB" id="A0A6C0JJT0"/>
<dbReference type="Pfam" id="PF00085">
    <property type="entry name" value="Thioredoxin"/>
    <property type="match status" value="1"/>
</dbReference>
<dbReference type="Gene3D" id="3.40.30.10">
    <property type="entry name" value="Glutaredoxin"/>
    <property type="match status" value="1"/>
</dbReference>
<proteinExistence type="predicted"/>
<name>A0A6C0JJT0_9ZZZZ</name>
<reference evidence="3" key="1">
    <citation type="journal article" date="2020" name="Nature">
        <title>Giant virus diversity and host interactions through global metagenomics.</title>
        <authorList>
            <person name="Schulz F."/>
            <person name="Roux S."/>
            <person name="Paez-Espino D."/>
            <person name="Jungbluth S."/>
            <person name="Walsh D.A."/>
            <person name="Denef V.J."/>
            <person name="McMahon K.D."/>
            <person name="Konstantinidis K.T."/>
            <person name="Eloe-Fadrosh E.A."/>
            <person name="Kyrpides N.C."/>
            <person name="Woyke T."/>
        </authorList>
    </citation>
    <scope>NUCLEOTIDE SEQUENCE</scope>
    <source>
        <strain evidence="3">GVMAG-M-3300027708-20</strain>
    </source>
</reference>
<sequence length="156" mass="18184">MARYTRKTINHHNKTKKNLHNGQGKGTIMVGLIYANWCGHCQALKPEWQRMKSNMNKDKYQFHEIEESDKLKDIKINKINKKIRNGKLAANGYPTIFKVKGGNLEYYQGERTSEQMGGFFGSGNKTIGGRRYNFSKRRRRTDTGIKSARLDHQIRY</sequence>
<dbReference type="EMBL" id="MN740390">
    <property type="protein sequence ID" value="QHU04048.1"/>
    <property type="molecule type" value="Genomic_DNA"/>
</dbReference>
<feature type="region of interest" description="Disordered" evidence="1">
    <location>
        <begin position="1"/>
        <end position="22"/>
    </location>
</feature>